<keyword evidence="6" id="KW-0408">Iron</keyword>
<evidence type="ECO:0000256" key="3">
    <source>
        <dbReference type="ARBA" id="ARBA00022723"/>
    </source>
</evidence>
<evidence type="ECO:0000313" key="9">
    <source>
        <dbReference type="EMBL" id="HIH21375.1"/>
    </source>
</evidence>
<keyword evidence="5" id="KW-0249">Electron transport</keyword>
<dbReference type="GO" id="GO:0051539">
    <property type="term" value="F:4 iron, 4 sulfur cluster binding"/>
    <property type="evidence" value="ECO:0007669"/>
    <property type="project" value="UniProtKB-KW"/>
</dbReference>
<evidence type="ECO:0000313" key="12">
    <source>
        <dbReference type="Proteomes" id="UP000527315"/>
    </source>
</evidence>
<proteinExistence type="predicted"/>
<evidence type="ECO:0000313" key="10">
    <source>
        <dbReference type="EMBL" id="HIH32696.1"/>
    </source>
</evidence>
<keyword evidence="2" id="KW-0004">4Fe-4S</keyword>
<dbReference type="Gene3D" id="3.30.70.20">
    <property type="match status" value="1"/>
</dbReference>
<keyword evidence="5" id="KW-0813">Transport</keyword>
<evidence type="ECO:0000256" key="6">
    <source>
        <dbReference type="ARBA" id="ARBA00023004"/>
    </source>
</evidence>
<dbReference type="PROSITE" id="PS00198">
    <property type="entry name" value="4FE4S_FER_1"/>
    <property type="match status" value="1"/>
</dbReference>
<dbReference type="InterPro" id="IPR017896">
    <property type="entry name" value="4Fe4S_Fe-S-bd"/>
</dbReference>
<feature type="domain" description="4Fe-4S ferredoxin-type" evidence="8">
    <location>
        <begin position="40"/>
        <end position="69"/>
    </location>
</feature>
<dbReference type="Proteomes" id="UP000527315">
    <property type="component" value="Unassembled WGS sequence"/>
</dbReference>
<dbReference type="GO" id="GO:0016625">
    <property type="term" value="F:oxidoreductase activity, acting on the aldehyde or oxo group of donors, iron-sulfur protein as acceptor"/>
    <property type="evidence" value="ECO:0007669"/>
    <property type="project" value="InterPro"/>
</dbReference>
<dbReference type="AlphaFoldDB" id="A0A7J4KZC1"/>
<keyword evidence="4" id="KW-0677">Repeat</keyword>
<dbReference type="SUPFAM" id="SSF54862">
    <property type="entry name" value="4Fe-4S ferredoxins"/>
    <property type="match status" value="1"/>
</dbReference>
<keyword evidence="7" id="KW-0411">Iron-sulfur</keyword>
<dbReference type="EMBL" id="DUFJ01000009">
    <property type="protein sequence ID" value="HIH32696.1"/>
    <property type="molecule type" value="Genomic_DNA"/>
</dbReference>
<dbReference type="PANTHER" id="PTHR43724:SF1">
    <property type="entry name" value="PYRUVATE SYNTHASE SUBUNIT PORD"/>
    <property type="match status" value="1"/>
</dbReference>
<dbReference type="EMBL" id="DUFW01000025">
    <property type="protein sequence ID" value="HIH21375.1"/>
    <property type="molecule type" value="Genomic_DNA"/>
</dbReference>
<keyword evidence="3" id="KW-0479">Metal-binding</keyword>
<dbReference type="EMBL" id="JAGVWB010000004">
    <property type="protein sequence ID" value="MBS3057866.1"/>
    <property type="molecule type" value="Genomic_DNA"/>
</dbReference>
<dbReference type="GO" id="GO:0046872">
    <property type="term" value="F:metal ion binding"/>
    <property type="evidence" value="ECO:0007669"/>
    <property type="project" value="UniProtKB-KW"/>
</dbReference>
<feature type="domain" description="4Fe-4S ferredoxin-type" evidence="8">
    <location>
        <begin position="10"/>
        <end position="39"/>
    </location>
</feature>
<reference evidence="9 12" key="1">
    <citation type="journal article" date="2020" name="bioRxiv">
        <title>A rank-normalized archaeal taxonomy based on genome phylogeny resolves widespread incomplete and uneven classifications.</title>
        <authorList>
            <person name="Rinke C."/>
            <person name="Chuvochina M."/>
            <person name="Mussig A.J."/>
            <person name="Chaumeil P.-A."/>
            <person name="Waite D.W."/>
            <person name="Whitman W.B."/>
            <person name="Parks D.H."/>
            <person name="Hugenholtz P."/>
        </authorList>
    </citation>
    <scope>NUCLEOTIDE SEQUENCE [LARGE SCALE GENOMIC DNA]</scope>
    <source>
        <strain evidence="9">UBA10191</strain>
    </source>
</reference>
<dbReference type="Proteomes" id="UP000590964">
    <property type="component" value="Unassembled WGS sequence"/>
</dbReference>
<evidence type="ECO:0000256" key="1">
    <source>
        <dbReference type="ARBA" id="ARBA00001966"/>
    </source>
</evidence>
<dbReference type="PANTHER" id="PTHR43724">
    <property type="entry name" value="PYRUVATE SYNTHASE SUBUNIT PORD"/>
    <property type="match status" value="1"/>
</dbReference>
<organism evidence="10 12">
    <name type="scientific">Candidatus Iainarchaeum sp</name>
    <dbReference type="NCBI Taxonomy" id="3101447"/>
    <lineage>
        <taxon>Archaea</taxon>
        <taxon>Candidatus Iainarchaeota</taxon>
        <taxon>Candidatus Iainarchaeia</taxon>
        <taxon>Candidatus Iainarchaeales</taxon>
        <taxon>Candidatus Iainarchaeaceae</taxon>
        <taxon>Candidatus Iainarchaeum</taxon>
    </lineage>
</organism>
<evidence type="ECO:0000256" key="5">
    <source>
        <dbReference type="ARBA" id="ARBA00022982"/>
    </source>
</evidence>
<evidence type="ECO:0000256" key="2">
    <source>
        <dbReference type="ARBA" id="ARBA00022485"/>
    </source>
</evidence>
<reference evidence="11" key="3">
    <citation type="submission" date="2021-05" db="EMBL/GenBank/DDBJ databases">
        <title>Protein family content uncovers lineage relationships and bacterial pathway maintenance mechanisms in DPANN archaea.</title>
        <authorList>
            <person name="Castelle C.J."/>
            <person name="Meheust R."/>
            <person name="Jaffe A.L."/>
            <person name="Seitz K."/>
            <person name="Gong X."/>
            <person name="Baker B.J."/>
            <person name="Banfield J.F."/>
        </authorList>
    </citation>
    <scope>NUCLEOTIDE SEQUENCE</scope>
    <source>
        <strain evidence="11">RIFCSPLOWO2_01_FULL_43_13</strain>
    </source>
</reference>
<protein>
    <submittedName>
        <fullName evidence="10">4Fe-4S binding protein</fullName>
    </submittedName>
</protein>
<dbReference type="InterPro" id="IPR011898">
    <property type="entry name" value="PorD_KorD"/>
</dbReference>
<gene>
    <name evidence="9" type="ORF">HA222_01775</name>
    <name evidence="10" type="ORF">HA227_00430</name>
    <name evidence="11" type="ORF">J4478_00515</name>
</gene>
<dbReference type="InterPro" id="IPR017900">
    <property type="entry name" value="4Fe4S_Fe_S_CS"/>
</dbReference>
<accession>A0A7J4KZC1</accession>
<evidence type="ECO:0000256" key="4">
    <source>
        <dbReference type="ARBA" id="ARBA00022737"/>
    </source>
</evidence>
<evidence type="ECO:0000313" key="11">
    <source>
        <dbReference type="EMBL" id="MBS3057866.1"/>
    </source>
</evidence>
<dbReference type="Proteomes" id="UP000680185">
    <property type="component" value="Unassembled WGS sequence"/>
</dbReference>
<comment type="caution">
    <text evidence="10">The sequence shown here is derived from an EMBL/GenBank/DDBJ whole genome shotgun (WGS) entry which is preliminary data.</text>
</comment>
<evidence type="ECO:0000256" key="7">
    <source>
        <dbReference type="ARBA" id="ARBA00023014"/>
    </source>
</evidence>
<reference evidence="11" key="2">
    <citation type="submission" date="2021-03" db="EMBL/GenBank/DDBJ databases">
        <authorList>
            <person name="Jaffe A."/>
        </authorList>
    </citation>
    <scope>NUCLEOTIDE SEQUENCE</scope>
    <source>
        <strain evidence="11">RIFCSPLOWO2_01_FULL_43_13</strain>
    </source>
</reference>
<dbReference type="PROSITE" id="PS51379">
    <property type="entry name" value="4FE4S_FER_2"/>
    <property type="match status" value="2"/>
</dbReference>
<sequence length="86" mass="9912">MPDTGSWKTFRPVIDYGKCIKCMLCWVHCPDTAIKQRQDGFPYSKYIECKGCGACAEVCPVKCIEMQRNRNDGIERSDLLQFRKEA</sequence>
<dbReference type="Pfam" id="PF14697">
    <property type="entry name" value="Fer4_21"/>
    <property type="match status" value="1"/>
</dbReference>
<evidence type="ECO:0000259" key="8">
    <source>
        <dbReference type="PROSITE" id="PS51379"/>
    </source>
</evidence>
<name>A0A7J4KZC1_9ARCH</name>
<comment type="cofactor">
    <cofactor evidence="1">
        <name>[4Fe-4S] cluster</name>
        <dbReference type="ChEBI" id="CHEBI:49883"/>
    </cofactor>
</comment>
<dbReference type="NCBIfam" id="TIGR02179">
    <property type="entry name" value="PorD_KorD"/>
    <property type="match status" value="1"/>
</dbReference>